<sequence>MMRGWKQIAWGLLLVLIDIRIIVIDLLPDMIGYLLISIGASKLITTDKWRTAVIVTSLALAAMALPGMVMPADGEAGRSPFGYVFILGMVDGIGHLVIVYGICCLAASRALEEDDKEWAGAADSRRKAFLFINGFALLYHTFTFNMDNDWRLASFVFILAAIAMELAIIIFMFRTAKR</sequence>
<comment type="caution">
    <text evidence="2">The sequence shown here is derived from an EMBL/GenBank/DDBJ whole genome shotgun (WGS) entry which is preliminary data.</text>
</comment>
<feature type="transmembrane region" description="Helical" evidence="1">
    <location>
        <begin position="81"/>
        <end position="107"/>
    </location>
</feature>
<dbReference type="Proteomes" id="UP001589818">
    <property type="component" value="Unassembled WGS sequence"/>
</dbReference>
<accession>A0ABV6JIX1</accession>
<evidence type="ECO:0000256" key="1">
    <source>
        <dbReference type="SAM" id="Phobius"/>
    </source>
</evidence>
<proteinExistence type="predicted"/>
<evidence type="ECO:0000313" key="3">
    <source>
        <dbReference type="Proteomes" id="UP001589818"/>
    </source>
</evidence>
<reference evidence="2 3" key="1">
    <citation type="submission" date="2024-09" db="EMBL/GenBank/DDBJ databases">
        <authorList>
            <person name="Sun Q."/>
            <person name="Mori K."/>
        </authorList>
    </citation>
    <scope>NUCLEOTIDE SEQUENCE [LARGE SCALE GENOMIC DNA]</scope>
    <source>
        <strain evidence="2 3">CCM 4839</strain>
    </source>
</reference>
<name>A0ABV6JIX1_9BACL</name>
<dbReference type="RefSeq" id="WP_204817573.1">
    <property type="nucleotide sequence ID" value="NZ_JANHOF010000002.1"/>
</dbReference>
<dbReference type="EMBL" id="JBHLVF010000047">
    <property type="protein sequence ID" value="MFC0395854.1"/>
    <property type="molecule type" value="Genomic_DNA"/>
</dbReference>
<keyword evidence="1" id="KW-0472">Membrane</keyword>
<feature type="transmembrane region" description="Helical" evidence="1">
    <location>
        <begin position="152"/>
        <end position="173"/>
    </location>
</feature>
<feature type="transmembrane region" description="Helical" evidence="1">
    <location>
        <begin position="128"/>
        <end position="146"/>
    </location>
</feature>
<keyword evidence="1" id="KW-0812">Transmembrane</keyword>
<protein>
    <submittedName>
        <fullName evidence="2">Uncharacterized protein</fullName>
    </submittedName>
</protein>
<evidence type="ECO:0000313" key="2">
    <source>
        <dbReference type="EMBL" id="MFC0395854.1"/>
    </source>
</evidence>
<feature type="transmembrane region" description="Helical" evidence="1">
    <location>
        <begin position="48"/>
        <end position="69"/>
    </location>
</feature>
<gene>
    <name evidence="2" type="ORF">ACFFJ8_31335</name>
</gene>
<organism evidence="2 3">
    <name type="scientific">Paenibacillus mendelii</name>
    <dbReference type="NCBI Taxonomy" id="206163"/>
    <lineage>
        <taxon>Bacteria</taxon>
        <taxon>Bacillati</taxon>
        <taxon>Bacillota</taxon>
        <taxon>Bacilli</taxon>
        <taxon>Bacillales</taxon>
        <taxon>Paenibacillaceae</taxon>
        <taxon>Paenibacillus</taxon>
    </lineage>
</organism>
<keyword evidence="1" id="KW-1133">Transmembrane helix</keyword>
<keyword evidence="3" id="KW-1185">Reference proteome</keyword>
<feature type="transmembrane region" description="Helical" evidence="1">
    <location>
        <begin position="12"/>
        <end position="36"/>
    </location>
</feature>